<feature type="transmembrane region" description="Helical" evidence="5">
    <location>
        <begin position="277"/>
        <end position="302"/>
    </location>
</feature>
<evidence type="ECO:0000256" key="1">
    <source>
        <dbReference type="ARBA" id="ARBA00004141"/>
    </source>
</evidence>
<dbReference type="EMBL" id="DS995901">
    <property type="protein sequence ID" value="EEA25055.1"/>
    <property type="molecule type" value="Genomic_DNA"/>
</dbReference>
<feature type="transmembrane region" description="Helical" evidence="5">
    <location>
        <begin position="39"/>
        <end position="61"/>
    </location>
</feature>
<dbReference type="PANTHER" id="PTHR23507">
    <property type="entry name" value="ZGC:174356"/>
    <property type="match status" value="1"/>
</dbReference>
<evidence type="ECO:0000256" key="3">
    <source>
        <dbReference type="ARBA" id="ARBA00022989"/>
    </source>
</evidence>
<comment type="subcellular location">
    <subcellularLocation>
        <location evidence="1">Membrane</location>
        <topology evidence="1">Multi-pass membrane protein</topology>
    </subcellularLocation>
</comment>
<feature type="transmembrane region" description="Helical" evidence="5">
    <location>
        <begin position="323"/>
        <end position="341"/>
    </location>
</feature>
<feature type="transmembrane region" description="Helical" evidence="5">
    <location>
        <begin position="412"/>
        <end position="432"/>
    </location>
</feature>
<organism evidence="6 7">
    <name type="scientific">Talaromyces marneffei (strain ATCC 18224 / CBS 334.59 / QM 7333)</name>
    <name type="common">Penicillium marneffei</name>
    <dbReference type="NCBI Taxonomy" id="441960"/>
    <lineage>
        <taxon>Eukaryota</taxon>
        <taxon>Fungi</taxon>
        <taxon>Dikarya</taxon>
        <taxon>Ascomycota</taxon>
        <taxon>Pezizomycotina</taxon>
        <taxon>Eurotiomycetes</taxon>
        <taxon>Eurotiomycetidae</taxon>
        <taxon>Eurotiales</taxon>
        <taxon>Trichocomaceae</taxon>
        <taxon>Talaromyces</taxon>
        <taxon>Talaromyces sect. Talaromyces</taxon>
    </lineage>
</organism>
<feature type="transmembrane region" description="Helical" evidence="5">
    <location>
        <begin position="376"/>
        <end position="400"/>
    </location>
</feature>
<dbReference type="InterPro" id="IPR036259">
    <property type="entry name" value="MFS_trans_sf"/>
</dbReference>
<proteinExistence type="predicted"/>
<evidence type="ECO:0000256" key="5">
    <source>
        <dbReference type="SAM" id="Phobius"/>
    </source>
</evidence>
<name>B6QF00_TALMQ</name>
<keyword evidence="2 5" id="KW-0812">Transmembrane</keyword>
<protein>
    <recommendedName>
        <fullName evidence="8">Major facilitator superfamily (MFS) profile domain-containing protein</fullName>
    </recommendedName>
</protein>
<gene>
    <name evidence="6" type="ORF">PMAA_090200</name>
</gene>
<evidence type="ECO:0000313" key="6">
    <source>
        <dbReference type="EMBL" id="EEA25055.1"/>
    </source>
</evidence>
<keyword evidence="7" id="KW-1185">Reference proteome</keyword>
<dbReference type="Proteomes" id="UP000001294">
    <property type="component" value="Unassembled WGS sequence"/>
</dbReference>
<reference evidence="7" key="1">
    <citation type="journal article" date="2015" name="Genome Announc.">
        <title>Genome sequence of the AIDS-associated pathogen Penicillium marneffei (ATCC18224) and its near taxonomic relative Talaromyces stipitatus (ATCC10500).</title>
        <authorList>
            <person name="Nierman W.C."/>
            <person name="Fedorova-Abrams N.D."/>
            <person name="Andrianopoulos A."/>
        </authorList>
    </citation>
    <scope>NUCLEOTIDE SEQUENCE [LARGE SCALE GENOMIC DNA]</scope>
    <source>
        <strain evidence="7">ATCC 18224 / CBS 334.59 / QM 7333</strain>
    </source>
</reference>
<keyword evidence="4 5" id="KW-0472">Membrane</keyword>
<keyword evidence="3 5" id="KW-1133">Transmembrane helix</keyword>
<sequence length="438" mass="48224">MANANEETPLLSEAIGSRIPEEESVSQRTAYYSIENCHMLYTIASLCVVLFIFDLSNYIAVVSQTAIYEEIVCRGYYSSEKLALWNDSDGKCKVEPIQSEVVLISGWGGTFDTIPALLGAVGCLLSDIWMRIACFHMSFLSALCGSQEPFNSLEEDDSLLTNYCSCLNIGISLCPTQRMVDVIQQSLDPVPGIIFDIHDWTSIAYRPNSRDIHPKKQVFDIRLASRIGQLKNMLGATSIWMRRNIPAMLIISSFFIANIGKQTSAILIQYITQKFHWTFAQAAFVISLRAGGNLRVLTILLPALSEFLARRAQLDRAARDKRASQISVITVILGHLLIFVADSPVELSAGVILSALVSAFTVTARSTLSSLIDQKYLATVYTGLSVMAYSGVVAGGPLLASSFRWGMKLGGFWMGLPFIVAADLYVIILLVIPMARMQ</sequence>
<dbReference type="AlphaFoldDB" id="B6QF00"/>
<feature type="transmembrane region" description="Helical" evidence="5">
    <location>
        <begin position="347"/>
        <end position="364"/>
    </location>
</feature>
<dbReference type="GO" id="GO:0016020">
    <property type="term" value="C:membrane"/>
    <property type="evidence" value="ECO:0007669"/>
    <property type="project" value="UniProtKB-SubCell"/>
</dbReference>
<dbReference type="PANTHER" id="PTHR23507:SF1">
    <property type="entry name" value="FI18259P1-RELATED"/>
    <property type="match status" value="1"/>
</dbReference>
<evidence type="ECO:0000313" key="7">
    <source>
        <dbReference type="Proteomes" id="UP000001294"/>
    </source>
</evidence>
<accession>B6QF00</accession>
<dbReference type="VEuPathDB" id="FungiDB:PMAA_090200"/>
<evidence type="ECO:0008006" key="8">
    <source>
        <dbReference type="Google" id="ProtNLM"/>
    </source>
</evidence>
<feature type="transmembrane region" description="Helical" evidence="5">
    <location>
        <begin position="247"/>
        <end position="271"/>
    </location>
</feature>
<evidence type="ECO:0000256" key="2">
    <source>
        <dbReference type="ARBA" id="ARBA00022692"/>
    </source>
</evidence>
<dbReference type="HOGENOM" id="CLU_013756_2_1_1"/>
<dbReference type="GO" id="GO:0022857">
    <property type="term" value="F:transmembrane transporter activity"/>
    <property type="evidence" value="ECO:0007669"/>
    <property type="project" value="TreeGrafter"/>
</dbReference>
<evidence type="ECO:0000256" key="4">
    <source>
        <dbReference type="ARBA" id="ARBA00023136"/>
    </source>
</evidence>
<dbReference type="PhylomeDB" id="B6QF00"/>
<dbReference type="SUPFAM" id="SSF103473">
    <property type="entry name" value="MFS general substrate transporter"/>
    <property type="match status" value="1"/>
</dbReference>